<proteinExistence type="predicted"/>
<evidence type="ECO:0000259" key="2">
    <source>
        <dbReference type="Pfam" id="PF16169"/>
    </source>
</evidence>
<dbReference type="Pfam" id="PF14399">
    <property type="entry name" value="BtrH_N"/>
    <property type="match status" value="1"/>
</dbReference>
<dbReference type="RefSeq" id="WP_204011020.1">
    <property type="nucleotide sequence ID" value="NZ_BOOZ01000028.1"/>
</dbReference>
<keyword evidence="4" id="KW-1185">Reference proteome</keyword>
<gene>
    <name evidence="3" type="ORF">Van01_44970</name>
</gene>
<reference evidence="3 4" key="1">
    <citation type="submission" date="2021-01" db="EMBL/GenBank/DDBJ databases">
        <title>Whole genome shotgun sequence of Verrucosispora andamanensis NBRC 109075.</title>
        <authorList>
            <person name="Komaki H."/>
            <person name="Tamura T."/>
        </authorList>
    </citation>
    <scope>NUCLEOTIDE SEQUENCE [LARGE SCALE GENOMIC DNA]</scope>
    <source>
        <strain evidence="3 4">NBRC 109075</strain>
    </source>
</reference>
<sequence length="423" mass="45146">MTSDKHLKARIRARMAKTGERYAEARRHIVGISREHTDHGYALRGGIHPETANIANVLHHHGREISEAMVLGVGGGLGAGYILWEFAAHDSAVLTLGFRHRWNYLDWTDATLTRLGVPFRAERTGGTRKAQAALTNALDAGHPAIIVPDRQIVGYWHLPAHLDGYGGHQVVAYAHTGGGIRLDDRNLGPLTVDSARLDRARARVGSYRNCLWEIEGPGGTDLGAAVLAGLGDCLAGLGGSSTSFALPAWRKWARSTADARAAKGWPTVFAGGTGLVGALLSIWEGVEPVGATGGHLRDLYARFLDEAAVLLRAPDLTACGDRFREAAAAWHAVAEAALPADVPDYRQLRELSADLAAAVTLGDEGDGERSTSAAALWAARAELDRRPPVDPDFPALATAIETAYEIESVAVDQLRKAVRSLAT</sequence>
<accession>A0ABQ4I031</accession>
<dbReference type="Pfam" id="PF16169">
    <property type="entry name" value="DUF4872"/>
    <property type="match status" value="1"/>
</dbReference>
<evidence type="ECO:0008006" key="5">
    <source>
        <dbReference type="Google" id="ProtNLM"/>
    </source>
</evidence>
<protein>
    <recommendedName>
        <fullName evidence="5">DUF4872 domain-containing protein</fullName>
    </recommendedName>
</protein>
<name>A0ABQ4I031_9ACTN</name>
<dbReference type="InterPro" id="IPR026935">
    <property type="entry name" value="BtrH_N"/>
</dbReference>
<feature type="domain" description="DUF4872" evidence="2">
    <location>
        <begin position="197"/>
        <end position="357"/>
    </location>
</feature>
<evidence type="ECO:0000313" key="4">
    <source>
        <dbReference type="Proteomes" id="UP000647017"/>
    </source>
</evidence>
<comment type="caution">
    <text evidence="3">The sequence shown here is derived from an EMBL/GenBank/DDBJ whole genome shotgun (WGS) entry which is preliminary data.</text>
</comment>
<evidence type="ECO:0000313" key="3">
    <source>
        <dbReference type="EMBL" id="GIJ11283.1"/>
    </source>
</evidence>
<evidence type="ECO:0000259" key="1">
    <source>
        <dbReference type="Pfam" id="PF14399"/>
    </source>
</evidence>
<organism evidence="3 4">
    <name type="scientific">Micromonospora andamanensis</name>
    <dbReference type="NCBI Taxonomy" id="1287068"/>
    <lineage>
        <taxon>Bacteria</taxon>
        <taxon>Bacillati</taxon>
        <taxon>Actinomycetota</taxon>
        <taxon>Actinomycetes</taxon>
        <taxon>Micromonosporales</taxon>
        <taxon>Micromonosporaceae</taxon>
        <taxon>Micromonospora</taxon>
    </lineage>
</organism>
<feature type="domain" description="Butirosin biosynthesis protein H N-terminal" evidence="1">
    <location>
        <begin position="48"/>
        <end position="178"/>
    </location>
</feature>
<dbReference type="Proteomes" id="UP000647017">
    <property type="component" value="Unassembled WGS sequence"/>
</dbReference>
<dbReference type="InterPro" id="IPR032369">
    <property type="entry name" value="DUF4872"/>
</dbReference>
<dbReference type="EMBL" id="BOOZ01000028">
    <property type="protein sequence ID" value="GIJ11283.1"/>
    <property type="molecule type" value="Genomic_DNA"/>
</dbReference>